<feature type="domain" description="EGF-like" evidence="26">
    <location>
        <begin position="1384"/>
        <end position="1420"/>
    </location>
</feature>
<dbReference type="Gene3D" id="2.10.25.10">
    <property type="entry name" value="Laminin"/>
    <property type="match status" value="3"/>
</dbReference>
<dbReference type="PROSITE" id="PS01186">
    <property type="entry name" value="EGF_2"/>
    <property type="match status" value="2"/>
</dbReference>
<dbReference type="InterPro" id="IPR020894">
    <property type="entry name" value="Cadherin_CS"/>
</dbReference>
<dbReference type="GeneID" id="106663097"/>
<dbReference type="GO" id="GO:0042063">
    <property type="term" value="P:gliogenesis"/>
    <property type="evidence" value="ECO:0007669"/>
    <property type="project" value="UniProtKB-ARBA"/>
</dbReference>
<keyword evidence="14 20" id="KW-1015">Disulfide bond</keyword>
<dbReference type="InterPro" id="IPR001881">
    <property type="entry name" value="EGF-like_Ca-bd_dom"/>
</dbReference>
<evidence type="ECO:0000259" key="28">
    <source>
        <dbReference type="PROSITE" id="PS50221"/>
    </source>
</evidence>
<dbReference type="PROSITE" id="PS00022">
    <property type="entry name" value="EGF_1"/>
    <property type="match status" value="2"/>
</dbReference>
<dbReference type="SMART" id="SM00008">
    <property type="entry name" value="HormR"/>
    <property type="match status" value="1"/>
</dbReference>
<dbReference type="GO" id="GO:0005509">
    <property type="term" value="F:calcium ion binding"/>
    <property type="evidence" value="ECO:0007669"/>
    <property type="project" value="UniProtKB-UniRule"/>
</dbReference>
<dbReference type="PROSITE" id="PS50221">
    <property type="entry name" value="GAIN_B"/>
    <property type="match status" value="1"/>
</dbReference>
<dbReference type="SUPFAM" id="SSF49313">
    <property type="entry name" value="Cadherin-like"/>
    <property type="match status" value="9"/>
</dbReference>
<evidence type="ECO:0000256" key="15">
    <source>
        <dbReference type="ARBA" id="ARBA00023170"/>
    </source>
</evidence>
<evidence type="ECO:0008006" key="34">
    <source>
        <dbReference type="Google" id="ProtNLM"/>
    </source>
</evidence>
<dbReference type="InterPro" id="IPR017981">
    <property type="entry name" value="GPCR_2-like_7TM"/>
</dbReference>
<evidence type="ECO:0000256" key="16">
    <source>
        <dbReference type="ARBA" id="ARBA00023180"/>
    </source>
</evidence>
<dbReference type="SMART" id="SM00303">
    <property type="entry name" value="GPS"/>
    <property type="match status" value="1"/>
</dbReference>
<dbReference type="Pfam" id="PF02210">
    <property type="entry name" value="Laminin_G_2"/>
    <property type="match status" value="2"/>
</dbReference>
<dbReference type="Gene3D" id="2.60.40.60">
    <property type="entry name" value="Cadherins"/>
    <property type="match status" value="9"/>
</dbReference>
<dbReference type="InterPro" id="IPR015919">
    <property type="entry name" value="Cadherin-like_sf"/>
</dbReference>
<evidence type="ECO:0000256" key="20">
    <source>
        <dbReference type="PROSITE-ProRule" id="PRU00076"/>
    </source>
</evidence>
<feature type="domain" description="Cadherin" evidence="31">
    <location>
        <begin position="603"/>
        <end position="709"/>
    </location>
</feature>
<keyword evidence="4" id="KW-1003">Cell membrane</keyword>
<keyword evidence="15" id="KW-0675">Receptor</keyword>
<feature type="chain" id="PRO_5035283683" description="Protocadherin-like wing polarity protein stan" evidence="24">
    <location>
        <begin position="17"/>
        <end position="3041"/>
    </location>
</feature>
<dbReference type="FunFam" id="2.60.40.60:FF:000044">
    <property type="entry name" value="Cadherin, EGF LAG seven-pass G-type receptor 3"/>
    <property type="match status" value="1"/>
</dbReference>
<feature type="domain" description="Laminin G" evidence="25">
    <location>
        <begin position="1466"/>
        <end position="1664"/>
    </location>
</feature>
<dbReference type="GO" id="GO:0022603">
    <property type="term" value="P:regulation of anatomical structure morphogenesis"/>
    <property type="evidence" value="ECO:0007669"/>
    <property type="project" value="UniProtKB-ARBA"/>
</dbReference>
<feature type="transmembrane region" description="Helical" evidence="23">
    <location>
        <begin position="2693"/>
        <end position="2714"/>
    </location>
</feature>
<comment type="caution">
    <text evidence="20">Lacks conserved residue(s) required for the propagation of feature annotation.</text>
</comment>
<feature type="domain" description="Cadherin" evidence="31">
    <location>
        <begin position="813"/>
        <end position="915"/>
    </location>
</feature>
<feature type="domain" description="Cadherin" evidence="31">
    <location>
        <begin position="1018"/>
        <end position="1124"/>
    </location>
</feature>
<dbReference type="Gene3D" id="2.170.300.10">
    <property type="entry name" value="Tie2 ligand-binding domain superfamily"/>
    <property type="match status" value="1"/>
</dbReference>
<evidence type="ECO:0000256" key="18">
    <source>
        <dbReference type="ARBA" id="ARBA00023292"/>
    </source>
</evidence>
<keyword evidence="6" id="KW-0597">Phosphoprotein</keyword>
<dbReference type="GO" id="GO:0051239">
    <property type="term" value="P:regulation of multicellular organismal process"/>
    <property type="evidence" value="ECO:0007669"/>
    <property type="project" value="UniProtKB-ARBA"/>
</dbReference>
<evidence type="ECO:0000313" key="32">
    <source>
        <dbReference type="EnsemblMetazoa" id="XP_014243158.1"/>
    </source>
</evidence>
<dbReference type="Pfam" id="PF23592">
    <property type="entry name" value="Cadherin_CELSR2_9th"/>
    <property type="match status" value="1"/>
</dbReference>
<proteinExistence type="predicted"/>
<evidence type="ECO:0000256" key="5">
    <source>
        <dbReference type="ARBA" id="ARBA00022536"/>
    </source>
</evidence>
<dbReference type="PROSITE" id="PS50026">
    <property type="entry name" value="EGF_3"/>
    <property type="match status" value="3"/>
</dbReference>
<dbReference type="KEGG" id="clec:106663097"/>
<keyword evidence="3" id="KW-0217">Developmental protein</keyword>
<dbReference type="InterPro" id="IPR002049">
    <property type="entry name" value="LE_dom"/>
</dbReference>
<dbReference type="InterPro" id="IPR009030">
    <property type="entry name" value="Growth_fac_rcpt_cys_sf"/>
</dbReference>
<feature type="domain" description="GAIN-B" evidence="28">
    <location>
        <begin position="2313"/>
        <end position="2495"/>
    </location>
</feature>
<dbReference type="FunFam" id="2.10.25.10:FF:000006">
    <property type="entry name" value="Versican core protein-like isoform 1"/>
    <property type="match status" value="1"/>
</dbReference>
<feature type="domain" description="Cadherin" evidence="31">
    <location>
        <begin position="381"/>
        <end position="494"/>
    </location>
</feature>
<feature type="disulfide bond" evidence="21">
    <location>
        <begin position="2001"/>
        <end position="2013"/>
    </location>
</feature>
<dbReference type="InterPro" id="IPR001879">
    <property type="entry name" value="GPCR_2_extracellular_dom"/>
</dbReference>
<dbReference type="GO" id="GO:0007166">
    <property type="term" value="P:cell surface receptor signaling pathway"/>
    <property type="evidence" value="ECO:0007669"/>
    <property type="project" value="InterPro"/>
</dbReference>
<dbReference type="GO" id="GO:0000902">
    <property type="term" value="P:cell morphogenesis"/>
    <property type="evidence" value="ECO:0007669"/>
    <property type="project" value="UniProtKB-ARBA"/>
</dbReference>
<dbReference type="CDD" id="cd00110">
    <property type="entry name" value="LamG"/>
    <property type="match status" value="2"/>
</dbReference>
<evidence type="ECO:0000256" key="19">
    <source>
        <dbReference type="PROSITE-ProRule" id="PRU00043"/>
    </source>
</evidence>
<evidence type="ECO:0000256" key="10">
    <source>
        <dbReference type="ARBA" id="ARBA00022837"/>
    </source>
</evidence>
<feature type="disulfide bond" evidence="20">
    <location>
        <begin position="1693"/>
        <end position="1702"/>
    </location>
</feature>
<dbReference type="InterPro" id="IPR036445">
    <property type="entry name" value="GPCR_2_extracell_dom_sf"/>
</dbReference>
<dbReference type="SUPFAM" id="SSF57184">
    <property type="entry name" value="Growth factor receptor domain"/>
    <property type="match status" value="1"/>
</dbReference>
<dbReference type="Proteomes" id="UP000494040">
    <property type="component" value="Unassembled WGS sequence"/>
</dbReference>
<evidence type="ECO:0000256" key="13">
    <source>
        <dbReference type="ARBA" id="ARBA00023136"/>
    </source>
</evidence>
<dbReference type="Pfam" id="PF00002">
    <property type="entry name" value="7tm_2"/>
    <property type="match status" value="1"/>
</dbReference>
<dbReference type="PROSITE" id="PS50025">
    <property type="entry name" value="LAM_G_DOMAIN"/>
    <property type="match status" value="2"/>
</dbReference>
<dbReference type="PROSITE" id="PS50261">
    <property type="entry name" value="G_PROTEIN_RECEP_F2_4"/>
    <property type="match status" value="1"/>
</dbReference>
<feature type="disulfide bond" evidence="20">
    <location>
        <begin position="1410"/>
        <end position="1419"/>
    </location>
</feature>
<dbReference type="OMA" id="TEVYTVI"/>
<dbReference type="SMART" id="SM00112">
    <property type="entry name" value="CA"/>
    <property type="match status" value="9"/>
</dbReference>
<feature type="transmembrane region" description="Helical" evidence="23">
    <location>
        <begin position="2651"/>
        <end position="2673"/>
    </location>
</feature>
<dbReference type="PROSITE" id="PS50268">
    <property type="entry name" value="CADHERIN_2"/>
    <property type="match status" value="9"/>
</dbReference>
<keyword evidence="12" id="KW-0297">G-protein coupled receptor</keyword>
<feature type="signal peptide" evidence="24">
    <location>
        <begin position="1"/>
        <end position="16"/>
    </location>
</feature>
<dbReference type="InterPro" id="IPR013320">
    <property type="entry name" value="ConA-like_dom_sf"/>
</dbReference>
<dbReference type="Pfam" id="PF00028">
    <property type="entry name" value="Cadherin"/>
    <property type="match status" value="7"/>
</dbReference>
<dbReference type="SMART" id="SM00179">
    <property type="entry name" value="EGF_CA"/>
    <property type="match status" value="2"/>
</dbReference>
<evidence type="ECO:0000256" key="21">
    <source>
        <dbReference type="PROSITE-ProRule" id="PRU00460"/>
    </source>
</evidence>
<dbReference type="SUPFAM" id="SSF57196">
    <property type="entry name" value="EGF/Laminin"/>
    <property type="match status" value="1"/>
</dbReference>
<dbReference type="EnsemblMetazoa" id="XM_014387672.2">
    <property type="protein sequence ID" value="XP_014243158.1"/>
    <property type="gene ID" value="LOC106663097"/>
</dbReference>
<dbReference type="SUPFAM" id="SSF49899">
    <property type="entry name" value="Concanavalin A-like lectins/glucanases"/>
    <property type="match status" value="2"/>
</dbReference>
<feature type="compositionally biased region" description="Polar residues" evidence="22">
    <location>
        <begin position="2871"/>
        <end position="2884"/>
    </location>
</feature>
<evidence type="ECO:0000256" key="6">
    <source>
        <dbReference type="ARBA" id="ARBA00022553"/>
    </source>
</evidence>
<evidence type="ECO:0000256" key="22">
    <source>
        <dbReference type="SAM" id="MobiDB-lite"/>
    </source>
</evidence>
<dbReference type="FunFam" id="2.60.40.60:FF:000020">
    <property type="entry name" value="Dachsous cadherin-related 1b"/>
    <property type="match status" value="4"/>
</dbReference>
<feature type="domain" description="Laminin G" evidence="25">
    <location>
        <begin position="1707"/>
        <end position="1868"/>
    </location>
</feature>
<dbReference type="Pfam" id="PF00008">
    <property type="entry name" value="EGF"/>
    <property type="match status" value="2"/>
</dbReference>
<evidence type="ECO:0000256" key="1">
    <source>
        <dbReference type="ARBA" id="ARBA00004221"/>
    </source>
</evidence>
<name>A0A8I6RE76_CIMLE</name>
<feature type="domain" description="Cadherin" evidence="31">
    <location>
        <begin position="710"/>
        <end position="812"/>
    </location>
</feature>
<keyword evidence="9" id="KW-0677">Repeat</keyword>
<feature type="domain" description="G-protein coupled receptors family 2 profile 1" evidence="29">
    <location>
        <begin position="2033"/>
        <end position="2107"/>
    </location>
</feature>
<evidence type="ECO:0000259" key="26">
    <source>
        <dbReference type="PROSITE" id="PS50026"/>
    </source>
</evidence>
<keyword evidence="18 21" id="KW-0424">Laminin EGF-like domain</keyword>
<evidence type="ECO:0000259" key="31">
    <source>
        <dbReference type="PROSITE" id="PS50268"/>
    </source>
</evidence>
<evidence type="ECO:0000259" key="30">
    <source>
        <dbReference type="PROSITE" id="PS50261"/>
    </source>
</evidence>
<feature type="domain" description="G-protein coupled receptors family 2 profile 2" evidence="30">
    <location>
        <begin position="2504"/>
        <end position="2733"/>
    </location>
</feature>
<keyword evidence="11 23" id="KW-1133">Transmembrane helix</keyword>
<keyword evidence="8 24" id="KW-0732">Signal</keyword>
<dbReference type="GO" id="GO:0048638">
    <property type="term" value="P:regulation of developmental growth"/>
    <property type="evidence" value="ECO:0007669"/>
    <property type="project" value="UniProtKB-ARBA"/>
</dbReference>
<keyword evidence="17" id="KW-0807">Transducer</keyword>
<dbReference type="GO" id="GO:0016339">
    <property type="term" value="P:calcium-dependent cell-cell adhesion via plasma membrane cell adhesion molecules"/>
    <property type="evidence" value="ECO:0007669"/>
    <property type="project" value="UniProtKB-ARBA"/>
</dbReference>
<dbReference type="InterPro" id="IPR057244">
    <property type="entry name" value="GAIN_B"/>
</dbReference>
<dbReference type="SMART" id="SM00180">
    <property type="entry name" value="EGF_Lam"/>
    <property type="match status" value="1"/>
</dbReference>
<accession>A0A8I6RE76</accession>
<evidence type="ECO:0000256" key="17">
    <source>
        <dbReference type="ARBA" id="ARBA00023224"/>
    </source>
</evidence>
<comment type="subcellular location">
    <subcellularLocation>
        <location evidence="1">Apical cell membrane</location>
    </subcellularLocation>
    <subcellularLocation>
        <location evidence="2">Cell membrane</location>
        <topology evidence="2">Multi-pass membrane protein</topology>
    </subcellularLocation>
</comment>
<dbReference type="Pfam" id="PF00053">
    <property type="entry name" value="EGF_laminin"/>
    <property type="match status" value="1"/>
</dbReference>
<organism evidence="32 33">
    <name type="scientific">Cimex lectularius</name>
    <name type="common">Bed bug</name>
    <name type="synonym">Acanthia lectularia</name>
    <dbReference type="NCBI Taxonomy" id="79782"/>
    <lineage>
        <taxon>Eukaryota</taxon>
        <taxon>Metazoa</taxon>
        <taxon>Ecdysozoa</taxon>
        <taxon>Arthropoda</taxon>
        <taxon>Hexapoda</taxon>
        <taxon>Insecta</taxon>
        <taxon>Pterygota</taxon>
        <taxon>Neoptera</taxon>
        <taxon>Paraneoptera</taxon>
        <taxon>Hemiptera</taxon>
        <taxon>Heteroptera</taxon>
        <taxon>Panheteroptera</taxon>
        <taxon>Cimicomorpha</taxon>
        <taxon>Cimicidae</taxon>
        <taxon>Cimex</taxon>
    </lineage>
</organism>
<sequence length="3041" mass="332279">MILPPVFLGLVVGCGAYLIALSAEDEPGLVFDGGLPGGRSYAINAEKSAVFVRRLLHVEKHTGKVVLRRKVECGGLRYPDLFTIYLDSYSNTSLDYVSVPLRVLIRGCARLISFQDGMVVNKAEERIAEAKNWPCETIASFAFPIYRDTNGVTKEVCLKASQQLGHLHSLIPSTVRSSCSVDFSSPDDPRFAVEGRNGDLVVGRSDICVDQSGTTTVTVPIAYTCSGKVPIISPGHSELKVSIWFKPAELMFDTGRVRRTLRLGESTFDKPLYVATVLEEQAPGVEVCTIAISHPGTRYSMVSLLDARSSALFTIGSNDGIVTTTARLDREMMDVHYFRITAMFEDGGAVQSRSATTTLQVNVGDVNDHAPQFEGANLGGGVSNTEASLSESSPIGTVVAQLRATDLDIGINSQIEYALVDVESGGLDTGEGVFSIDPQTGLVTTRQPLDRETTEVYTIVAQASDSAQPLASRLTSTVSLVVRVKDENDNYPQFGERTITVELPEEEKTSFSNPVVAHIKATDADAGPNGALRYAIIGGNTQGQFAIDSQNGELTLVKPLDYEAVRSYRLVIRAQDGGSPGKSNTTQVLVNVKDYNDNAPRFYTSLFQESVSENVPVGFSIVRVQAYDGDEGENSEIEYRISSHFNPGNLPVSVDPVSGWLYTNKHLDREAEPKLHFEVLAVDHGTPSKTGTATVSVDIQDTNDNDPVFSPKEYSANLQEDIAPGTSVVAVHATDPDENPRLHYEISSGNTRGRFAITTQNGRGLITVAQPLDYKQEKRFVLIVRATDSGGRYDSANVYLNITDANTFAPLFDNAPYSSTIPEDAKVGTTVLVVSATDGDTGVNAQITYSLTSETDHFTINADTGAVITTDTLDRETTSGYLLSVTARDNGTPQLSDTTDVEITVTDVNDNAPKFLQEGYTVSISEDVPIGTSVIQVSATDSDVGLNGRVRYSLEETDTFIMEPITGVVRVNRALDRESVASYKLVVIASDRATPPLSSSVVITINIEDVNDSPPTFSSDRLTLYIPENSPVGSTVGEIYASDPDVGINAIVQYSIIGGDDASSFSLQRRAGSDRAELITLTELDYESDKKEYQIVIRATSAPLRSDARLTVVVTDVNDNAPILPDFQVIFNNFRECFPSGPIGKIPATDADVTDKLRYRLISGNNAHLVSLNESTGELTLSPQLNTNVPKVATMEVSVSDGVNEVKAWMELTVRLITDDMLMNSVTVRLAEMTVDAFLSPLYSYFIEAIAAIIPCPKHNVYVFSAQDDPDVGDTRILNVSFSVRQPEGYMLPAQLLQERVHLNRALLNKLSTLQVLQFDDNLCVREPCLNFEECITILKFGNASGFVASETMLFRPIYPVTTFACRCPKGFIGKKEHYLCDTEVNLCYSNPCKNGGECFQAEGGFTCLCKPGFSGETCETDLTESCKDGCPDGSTCSPLESGGYTCESCAQAGGSFRNYGRSCEARARSFYPGSYLTFQPIRQRNRMLISLKFSTVESHGLLLYNGRYNLRHDFIALELQFGNSMQFSFSLGSKLTTVIATSNEPLNDGNWHTVTVFYYNKTATISLDDCDTAVAIKFRDRLNMTCAARETHQLESRCAIVTESCHRFLDLTGPLHLGGLPPGVIHPYLEQKSFAGCIADVHIDKKLVDLNKFVGNNGTKVGCVERDNFCSSSPCKNGGTCRDSWGTFICQCADGWSGLDCSQSVPPAWSFNGDGQLVFSPILRPIQLPWETHFYIRTQQLDSFILGISVGQNSSASFTVVNGYLRYSIDSDHVKLTSWRVADGKWHHVTASVAPGGTAVLMLDNTWSSTSAVRTNPQKQLIGKLNVAMEPGYQSFIGCIKDIRLGSWQGLQLVQNPTTATGVGEGCDDEAKCPDTCPPNRHCRLSDLSASCTCNTGYVGEECENICSLNPCENGGRCFNDRDSPVGYSCSCNGTHFTGDYCENERMLSCPSTWWGQPNCGPCNCDISKGYSPHCNQTDGTCYCKDNYYYVSEEIGCMPCLCYALGSKSSSCDQVTGQCDCKESVVGQHCDQCPNAYAQVTHFGCEVVYGGCPRSQYSGIWWEKTDYGATATVLCPQGSVGKATRLCDRALPGWRDPDMFNCTSNDFYQLRRLLNQLETGDVSLNTYVSTETSKSLANALNSTKTGRGRLYGADVLIGVELTMRLLQYESGLTGLALSHVQDAGYIQRLVWTVGELLSDRTARYWPEVEQITNQPPNHLHTLFTLYMTTLTSNMKDTYTQPFETISENMVLGLDTVSLDSLYGYEVISSQSVNTQMAGFKETVILPDTTNILQPPFQAASLVSRSGGNASSPTVMFPKYNNYLKSGVKFDEYSRILIPLELLGIGNVNPGEVSIRMRGSAQTSATLAYAVYRNGATFFPNRFDLTVTTRWGVALQLGSSVVTVVAANGEGSVLSSGLKSPIRIQLWLNQAVKSPRSNPQCVRWTHIRGFGEWTRAGCVTELPEGDWWKHSIVIVNCTCNTLSTHALFVDLVAEHYVREPTEAEEVYTWIGLCVSIWCLATCVLIIELTSRVGKANHSSIQGNFASCLLVAALLYLGASKASLTSHLVWCKLVAIGLHYVWLCSLMWSLIYSIHLYRMLTQLRDVNRGPMMHYYTLGYALPGIIVALAVAVRPDQYGNYYFCWISIHESVIWSMIGPGAVIIFVKLVILFMSLKAAFTVNQNIVAYGNLRTMLWVNVGCLPLLVAAWLAVLVTSSEHSPMATLCMAVLLPLHSAALLVSQAATSPTLRRLVLRLTNGKVPPSADAPEPSPPPRSAMAYRPAGAGTSETARRHLGISNSSTTSRSTTKTSSSPYRSDAQLRNTSTSTSNYEPSHERRVTHTSESESEGSEHSLELASSHSSDEEASSRRASTLTGQSGRPSNGQGSKRWPPPNVVSYPPQLNIDSDLFKAVYATARNDEGLPHRWTSSTISDNDLGGPVNNYHMQNGNDVKIGNVYSDQEDKASLGDKYLFPYTAEEDHSLPPRAYNANLQPCLPGYSAALPSSPSPLAMHHEYLYPDISENEEYEVGLSRNGAWILYFLFI</sequence>
<dbReference type="SMART" id="SM00181">
    <property type="entry name" value="EGF"/>
    <property type="match status" value="6"/>
</dbReference>
<evidence type="ECO:0000256" key="9">
    <source>
        <dbReference type="ARBA" id="ARBA00022737"/>
    </source>
</evidence>
<dbReference type="RefSeq" id="XP_014243158.1">
    <property type="nucleotide sequence ID" value="XM_014387672.2"/>
</dbReference>
<dbReference type="GO" id="GO:0035159">
    <property type="term" value="P:regulation of tube length, open tracheal system"/>
    <property type="evidence" value="ECO:0007669"/>
    <property type="project" value="UniProtKB-ARBA"/>
</dbReference>
<dbReference type="InterPro" id="IPR032471">
    <property type="entry name" value="AGRL2-4_GAIN_subdom_A"/>
</dbReference>
<dbReference type="GO" id="GO:0001737">
    <property type="term" value="P:establishment of imaginal disc-derived wing hair orientation"/>
    <property type="evidence" value="ECO:0007669"/>
    <property type="project" value="UniProtKB-ARBA"/>
</dbReference>
<dbReference type="InterPro" id="IPR000203">
    <property type="entry name" value="GPS"/>
</dbReference>
<dbReference type="SMART" id="SM00282">
    <property type="entry name" value="LamG"/>
    <property type="match status" value="2"/>
</dbReference>
<evidence type="ECO:0000256" key="4">
    <source>
        <dbReference type="ARBA" id="ARBA00022475"/>
    </source>
</evidence>
<dbReference type="GO" id="GO:0016324">
    <property type="term" value="C:apical plasma membrane"/>
    <property type="evidence" value="ECO:0007669"/>
    <property type="project" value="UniProtKB-SubCell"/>
</dbReference>
<evidence type="ECO:0000313" key="33">
    <source>
        <dbReference type="Proteomes" id="UP000494040"/>
    </source>
</evidence>
<dbReference type="PROSITE" id="PS01248">
    <property type="entry name" value="EGF_LAM_1"/>
    <property type="match status" value="1"/>
</dbReference>
<feature type="domain" description="Cadherin" evidence="31">
    <location>
        <begin position="269"/>
        <end position="373"/>
    </location>
</feature>
<keyword evidence="7 23" id="KW-0812">Transmembrane</keyword>
<dbReference type="PANTHER" id="PTHR24026">
    <property type="entry name" value="FAT ATYPICAL CADHERIN-RELATED"/>
    <property type="match status" value="1"/>
</dbReference>
<feature type="domain" description="Cadherin" evidence="31">
    <location>
        <begin position="1143"/>
        <end position="1243"/>
    </location>
</feature>
<keyword evidence="10 19" id="KW-0106">Calcium</keyword>
<dbReference type="CTD" id="36125"/>
<dbReference type="OrthoDB" id="26203at2759"/>
<evidence type="ECO:0000259" key="25">
    <source>
        <dbReference type="PROSITE" id="PS50025"/>
    </source>
</evidence>
<dbReference type="PROSITE" id="PS50227">
    <property type="entry name" value="G_PROTEIN_RECEP_F2_3"/>
    <property type="match status" value="1"/>
</dbReference>
<dbReference type="InterPro" id="IPR000832">
    <property type="entry name" value="GPCR_2_secretin-like"/>
</dbReference>
<dbReference type="CDD" id="cd00054">
    <property type="entry name" value="EGF_CA"/>
    <property type="match status" value="3"/>
</dbReference>
<dbReference type="GO" id="GO:0048666">
    <property type="term" value="P:neuron development"/>
    <property type="evidence" value="ECO:0007669"/>
    <property type="project" value="UniProtKB-ARBA"/>
</dbReference>
<evidence type="ECO:0000256" key="2">
    <source>
        <dbReference type="ARBA" id="ARBA00004651"/>
    </source>
</evidence>
<dbReference type="InterPro" id="IPR000152">
    <property type="entry name" value="EGF-type_Asp/Asn_hydroxyl_site"/>
</dbReference>
<keyword evidence="33" id="KW-1185">Reference proteome</keyword>
<dbReference type="InterPro" id="IPR000742">
    <property type="entry name" value="EGF"/>
</dbReference>
<dbReference type="CDD" id="cd11304">
    <property type="entry name" value="Cadherin_repeat"/>
    <property type="match status" value="9"/>
</dbReference>
<evidence type="ECO:0000256" key="14">
    <source>
        <dbReference type="ARBA" id="ARBA00023157"/>
    </source>
</evidence>
<evidence type="ECO:0000259" key="29">
    <source>
        <dbReference type="PROSITE" id="PS50227"/>
    </source>
</evidence>
<dbReference type="InterPro" id="IPR056286">
    <property type="entry name" value="Cadherin_CELSR1-3_9th"/>
</dbReference>
<feature type="domain" description="Cadherin" evidence="31">
    <location>
        <begin position="495"/>
        <end position="602"/>
    </location>
</feature>
<dbReference type="FunFam" id="2.60.40.60:FF:000038">
    <property type="entry name" value="Cadherin EGF LAG seven-pass G-type receptor 3"/>
    <property type="match status" value="1"/>
</dbReference>
<dbReference type="InterPro" id="IPR001791">
    <property type="entry name" value="Laminin_G"/>
</dbReference>
<protein>
    <recommendedName>
        <fullName evidence="34">Protocadherin-like wing polarity protein stan</fullName>
    </recommendedName>
</protein>
<dbReference type="GO" id="GO:0004930">
    <property type="term" value="F:G protein-coupled receptor activity"/>
    <property type="evidence" value="ECO:0007669"/>
    <property type="project" value="UniProtKB-KW"/>
</dbReference>
<feature type="disulfide bond" evidence="21">
    <location>
        <begin position="2003"/>
        <end position="2020"/>
    </location>
</feature>
<dbReference type="InterPro" id="IPR002126">
    <property type="entry name" value="Cadherin-like_dom"/>
</dbReference>
<keyword evidence="16" id="KW-0325">Glycoprotein</keyword>
<keyword evidence="5 20" id="KW-0245">EGF-like domain</keyword>
<feature type="compositionally biased region" description="Basic and acidic residues" evidence="22">
    <location>
        <begin position="2831"/>
        <end position="2852"/>
    </location>
</feature>
<evidence type="ECO:0000256" key="23">
    <source>
        <dbReference type="SAM" id="Phobius"/>
    </source>
</evidence>
<dbReference type="Gene3D" id="4.10.1240.10">
    <property type="entry name" value="GPCR, family 2, extracellular hormone receptor domain"/>
    <property type="match status" value="1"/>
</dbReference>
<feature type="domain" description="EGF-like" evidence="26">
    <location>
        <begin position="1667"/>
        <end position="1703"/>
    </location>
</feature>
<feature type="compositionally biased region" description="Low complexity" evidence="22">
    <location>
        <begin position="2796"/>
        <end position="2811"/>
    </location>
</feature>
<evidence type="ECO:0000256" key="24">
    <source>
        <dbReference type="SAM" id="SignalP"/>
    </source>
</evidence>
<dbReference type="PROSITE" id="PS50027">
    <property type="entry name" value="EGF_LAM_2"/>
    <property type="match status" value="1"/>
</dbReference>
<dbReference type="Gene3D" id="1.20.1070.10">
    <property type="entry name" value="Rhodopsin 7-helix transmembrane proteins"/>
    <property type="match status" value="1"/>
</dbReference>
<dbReference type="PROSITE" id="PS00232">
    <property type="entry name" value="CADHERIN_1"/>
    <property type="match status" value="5"/>
</dbReference>
<dbReference type="Pfam" id="PF16489">
    <property type="entry name" value="GAIN"/>
    <property type="match status" value="1"/>
</dbReference>
<evidence type="ECO:0000256" key="3">
    <source>
        <dbReference type="ARBA" id="ARBA00022473"/>
    </source>
</evidence>
<dbReference type="PRINTS" id="PR00205">
    <property type="entry name" value="CADHERIN"/>
</dbReference>
<dbReference type="FunFam" id="2.60.40.60:FF:000013">
    <property type="entry name" value="Cadherin EGF LAG seven-pass G-type receptor"/>
    <property type="match status" value="1"/>
</dbReference>
<dbReference type="FunFam" id="2.10.25.10:FF:000230">
    <property type="entry name" value="Delta-like protein"/>
    <property type="match status" value="1"/>
</dbReference>
<evidence type="ECO:0000256" key="7">
    <source>
        <dbReference type="ARBA" id="ARBA00022692"/>
    </source>
</evidence>
<evidence type="ECO:0000256" key="8">
    <source>
        <dbReference type="ARBA" id="ARBA00022729"/>
    </source>
</evidence>
<feature type="disulfide bond" evidence="21">
    <location>
        <begin position="2022"/>
        <end position="2031"/>
    </location>
</feature>
<feature type="compositionally biased region" description="Polar residues" evidence="22">
    <location>
        <begin position="2818"/>
        <end position="2830"/>
    </location>
</feature>
<feature type="transmembrane region" description="Helical" evidence="23">
    <location>
        <begin position="2506"/>
        <end position="2528"/>
    </location>
</feature>
<reference evidence="32" key="1">
    <citation type="submission" date="2022-01" db="UniProtKB">
        <authorList>
            <consortium name="EnsemblMetazoa"/>
        </authorList>
    </citation>
    <scope>IDENTIFICATION</scope>
</reference>
<feature type="transmembrane region" description="Helical" evidence="23">
    <location>
        <begin position="2611"/>
        <end position="2631"/>
    </location>
</feature>
<feature type="transmembrane region" description="Helical" evidence="23">
    <location>
        <begin position="2578"/>
        <end position="2599"/>
    </location>
</feature>
<feature type="domain" description="EGF-like" evidence="26">
    <location>
        <begin position="1905"/>
        <end position="1944"/>
    </location>
</feature>
<evidence type="ECO:0000259" key="27">
    <source>
        <dbReference type="PROSITE" id="PS50027"/>
    </source>
</evidence>
<evidence type="ECO:0000256" key="12">
    <source>
        <dbReference type="ARBA" id="ARBA00023040"/>
    </source>
</evidence>
<dbReference type="FunFam" id="4.10.1240.10:FF:000021">
    <property type="entry name" value="Cadherin EGF LAG seven-pass G-type receptor"/>
    <property type="match status" value="1"/>
</dbReference>
<feature type="region of interest" description="Disordered" evidence="22">
    <location>
        <begin position="2757"/>
        <end position="2899"/>
    </location>
</feature>
<dbReference type="GO" id="GO:0007156">
    <property type="term" value="P:homophilic cell adhesion via plasma membrane adhesion molecules"/>
    <property type="evidence" value="ECO:0007669"/>
    <property type="project" value="InterPro"/>
</dbReference>
<dbReference type="CDD" id="cd00055">
    <property type="entry name" value="EGF_Lam"/>
    <property type="match status" value="1"/>
</dbReference>
<dbReference type="PROSITE" id="PS00010">
    <property type="entry name" value="ASX_HYDROXYL"/>
    <property type="match status" value="1"/>
</dbReference>
<dbReference type="FunFam" id="2.60.40.60:FF:000029">
    <property type="entry name" value="Cadherin EGF LAG seven-pass G-type receptor 3"/>
    <property type="match status" value="1"/>
</dbReference>
<keyword evidence="13 23" id="KW-0472">Membrane</keyword>
<feature type="transmembrane region" description="Helical" evidence="23">
    <location>
        <begin position="2540"/>
        <end position="2558"/>
    </location>
</feature>
<evidence type="ECO:0000256" key="11">
    <source>
        <dbReference type="ARBA" id="ARBA00022989"/>
    </source>
</evidence>
<dbReference type="Gene3D" id="2.60.120.200">
    <property type="match status" value="2"/>
</dbReference>
<dbReference type="GO" id="GO:0042067">
    <property type="term" value="P:establishment of ommatidial planar polarity"/>
    <property type="evidence" value="ECO:0007669"/>
    <property type="project" value="UniProtKB-ARBA"/>
</dbReference>
<feature type="domain" description="Laminin EGF-like" evidence="27">
    <location>
        <begin position="2001"/>
        <end position="2048"/>
    </location>
</feature>
<dbReference type="PANTHER" id="PTHR24026:SF51">
    <property type="entry name" value="PROTOCADHERIN-LIKE WING POLARITY PROTEIN STAN"/>
    <property type="match status" value="1"/>
</dbReference>
<feature type="domain" description="Cadherin" evidence="31">
    <location>
        <begin position="916"/>
        <end position="1017"/>
    </location>
</feature>